<reference evidence="2 3" key="1">
    <citation type="journal article" date="2018" name="Evol. Lett.">
        <title>Horizontal gene cluster transfer increased hallucinogenic mushroom diversity.</title>
        <authorList>
            <person name="Reynolds H.T."/>
            <person name="Vijayakumar V."/>
            <person name="Gluck-Thaler E."/>
            <person name="Korotkin H.B."/>
            <person name="Matheny P.B."/>
            <person name="Slot J.C."/>
        </authorList>
    </citation>
    <scope>NUCLEOTIDE SEQUENCE [LARGE SCALE GENOMIC DNA]</scope>
    <source>
        <strain evidence="2 3">2629</strain>
    </source>
</reference>
<keyword evidence="3" id="KW-1185">Reference proteome</keyword>
<comment type="caution">
    <text evidence="2">The sequence shown here is derived from an EMBL/GenBank/DDBJ whole genome shotgun (WGS) entry which is preliminary data.</text>
</comment>
<dbReference type="Proteomes" id="UP000284842">
    <property type="component" value="Unassembled WGS sequence"/>
</dbReference>
<evidence type="ECO:0000313" key="3">
    <source>
        <dbReference type="Proteomes" id="UP000284842"/>
    </source>
</evidence>
<evidence type="ECO:0000256" key="1">
    <source>
        <dbReference type="SAM" id="MobiDB-lite"/>
    </source>
</evidence>
<gene>
    <name evidence="2" type="ORF">CVT24_004158</name>
</gene>
<feature type="compositionally biased region" description="Low complexity" evidence="1">
    <location>
        <begin position="240"/>
        <end position="259"/>
    </location>
</feature>
<proteinExistence type="predicted"/>
<dbReference type="EMBL" id="NHTK01001380">
    <property type="protein sequence ID" value="PPQ98660.1"/>
    <property type="molecule type" value="Genomic_DNA"/>
</dbReference>
<sequence length="384" mass="41297">MAYRTSANNPRQGSMFNEIIVNPTFLPDIARPYHLPGTPEFLAAQAQLEWQLQGPSEAAVEAPAALDPASQAEQPRTVNPTCFGGKSLAPLITSDLDWRTSLAAVNRPHTKLDTVCAIFDLDLMALFKNRPHEISASILDPDTTDAPSNELSVSTHVPQVDAFSADHHTLTAAANDIKARWSCKMNRFCLQSWASAVIAGKCLASDSPLSELVQTWTGGHGPSSRGTATPKPRGRSRPNSSISLPPALSTPTPSTSSDPTNILLTSVLALITSNLQAQVGHKRRRSLSPLSSPVRASSPIQQDELEQFFVVFGKKRPTIANSALEAAKNALKSTGFSIDVLADNTVAASRLIEFTNLSEGDAHALKIAARKWLSAKTSMKRSKY</sequence>
<dbReference type="OrthoDB" id="3253434at2759"/>
<accession>A0A409Y6M5</accession>
<protein>
    <submittedName>
        <fullName evidence="2">Uncharacterized protein</fullName>
    </submittedName>
</protein>
<dbReference type="AlphaFoldDB" id="A0A409Y6M5"/>
<feature type="region of interest" description="Disordered" evidence="1">
    <location>
        <begin position="214"/>
        <end position="259"/>
    </location>
</feature>
<evidence type="ECO:0000313" key="2">
    <source>
        <dbReference type="EMBL" id="PPQ98660.1"/>
    </source>
</evidence>
<feature type="region of interest" description="Disordered" evidence="1">
    <location>
        <begin position="59"/>
        <end position="79"/>
    </location>
</feature>
<feature type="compositionally biased region" description="Low complexity" evidence="1">
    <location>
        <begin position="59"/>
        <end position="70"/>
    </location>
</feature>
<name>A0A409Y6M5_9AGAR</name>
<organism evidence="2 3">
    <name type="scientific">Panaeolus cyanescens</name>
    <dbReference type="NCBI Taxonomy" id="181874"/>
    <lineage>
        <taxon>Eukaryota</taxon>
        <taxon>Fungi</taxon>
        <taxon>Dikarya</taxon>
        <taxon>Basidiomycota</taxon>
        <taxon>Agaricomycotina</taxon>
        <taxon>Agaricomycetes</taxon>
        <taxon>Agaricomycetidae</taxon>
        <taxon>Agaricales</taxon>
        <taxon>Agaricineae</taxon>
        <taxon>Galeropsidaceae</taxon>
        <taxon>Panaeolus</taxon>
    </lineage>
</organism>
<dbReference type="InParanoid" id="A0A409Y6M5"/>